<evidence type="ECO:0000313" key="1">
    <source>
        <dbReference type="EMBL" id="MCQ5121464.1"/>
    </source>
</evidence>
<protein>
    <submittedName>
        <fullName evidence="1">Uncharacterized protein</fullName>
    </submittedName>
</protein>
<evidence type="ECO:0000313" key="2">
    <source>
        <dbReference type="Proteomes" id="UP001524435"/>
    </source>
</evidence>
<keyword evidence="2" id="KW-1185">Reference proteome</keyword>
<dbReference type="EMBL" id="JANGCH010000004">
    <property type="protein sequence ID" value="MCQ5121464.1"/>
    <property type="molecule type" value="Genomic_DNA"/>
</dbReference>
<accession>A0ABT1SJT7</accession>
<dbReference type="RefSeq" id="WP_276833373.1">
    <property type="nucleotide sequence ID" value="NZ_CALVCM010000008.1"/>
</dbReference>
<name>A0ABT1SJT7_9FIRM</name>
<proteinExistence type="predicted"/>
<reference evidence="1 2" key="1">
    <citation type="submission" date="2022-06" db="EMBL/GenBank/DDBJ databases">
        <title>Isolation of gut microbiota from human fecal samples.</title>
        <authorList>
            <person name="Pamer E.G."/>
            <person name="Barat B."/>
            <person name="Waligurski E."/>
            <person name="Medina S."/>
            <person name="Paddock L."/>
            <person name="Mostad J."/>
        </authorList>
    </citation>
    <scope>NUCLEOTIDE SEQUENCE [LARGE SCALE GENOMIC DNA]</scope>
    <source>
        <strain evidence="1 2">DFI.6.1</strain>
    </source>
</reference>
<comment type="caution">
    <text evidence="1">The sequence shown here is derived from an EMBL/GenBank/DDBJ whole genome shotgun (WGS) entry which is preliminary data.</text>
</comment>
<sequence>MKAKEQLQIAEVLSEMGMSDEIVEIITQIKPHQPCEEEEDSQ</sequence>
<dbReference type="Proteomes" id="UP001524435">
    <property type="component" value="Unassembled WGS sequence"/>
</dbReference>
<organism evidence="1 2">
    <name type="scientific">Massilicoli timonensis</name>
    <dbReference type="NCBI Taxonomy" id="2015901"/>
    <lineage>
        <taxon>Bacteria</taxon>
        <taxon>Bacillati</taxon>
        <taxon>Bacillota</taxon>
        <taxon>Erysipelotrichia</taxon>
        <taxon>Erysipelotrichales</taxon>
        <taxon>Erysipelotrichaceae</taxon>
        <taxon>Massilicoli</taxon>
    </lineage>
</organism>
<gene>
    <name evidence="1" type="ORF">NE663_04230</name>
</gene>